<dbReference type="RefSeq" id="WP_140588503.1">
    <property type="nucleotide sequence ID" value="NZ_VFWZ01000001.1"/>
</dbReference>
<evidence type="ECO:0000313" key="2">
    <source>
        <dbReference type="Proteomes" id="UP000315540"/>
    </source>
</evidence>
<reference evidence="1 2" key="1">
    <citation type="submission" date="2019-06" db="EMBL/GenBank/DDBJ databases">
        <authorList>
            <person name="Meng X."/>
        </authorList>
    </citation>
    <scope>NUCLEOTIDE SEQUENCE [LARGE SCALE GENOMIC DNA]</scope>
    <source>
        <strain evidence="1 2">M625</strain>
    </source>
</reference>
<dbReference type="PROSITE" id="PS51257">
    <property type="entry name" value="PROKAR_LIPOPROTEIN"/>
    <property type="match status" value="1"/>
</dbReference>
<gene>
    <name evidence="1" type="ORF">FHK87_00490</name>
</gene>
<sequence>MKKIIITVMTLFFIFSCGKNNKDNEDPGIFDVIEGVSDLKDITDEAEKIEEESDKLAKTTPISNEELKTFLPENLLGFARTKFSIGNQFVPDMAAAEAEYENENQNIILFSILDGAGETGSAMVTFARLSFARDFEEQTETGFKKSNTINGFKAIEEVEKDSYTDGENSKIELLVANRFIVSFDGEGIPLKQLRKAVDEIDLTGLQQKAK</sequence>
<evidence type="ECO:0000313" key="1">
    <source>
        <dbReference type="EMBL" id="TPN88726.1"/>
    </source>
</evidence>
<organism evidence="1 2">
    <name type="scientific">Aquimarina algicola</name>
    <dbReference type="NCBI Taxonomy" id="2589995"/>
    <lineage>
        <taxon>Bacteria</taxon>
        <taxon>Pseudomonadati</taxon>
        <taxon>Bacteroidota</taxon>
        <taxon>Flavobacteriia</taxon>
        <taxon>Flavobacteriales</taxon>
        <taxon>Flavobacteriaceae</taxon>
        <taxon>Aquimarina</taxon>
    </lineage>
</organism>
<accession>A0A504JCL9</accession>
<dbReference type="OrthoDB" id="1257726at2"/>
<comment type="caution">
    <text evidence="1">The sequence shown here is derived from an EMBL/GenBank/DDBJ whole genome shotgun (WGS) entry which is preliminary data.</text>
</comment>
<name>A0A504JCL9_9FLAO</name>
<protein>
    <submittedName>
        <fullName evidence="1">Uncharacterized protein</fullName>
    </submittedName>
</protein>
<dbReference type="AlphaFoldDB" id="A0A504JCL9"/>
<keyword evidence="2" id="KW-1185">Reference proteome</keyword>
<dbReference type="Proteomes" id="UP000315540">
    <property type="component" value="Unassembled WGS sequence"/>
</dbReference>
<proteinExistence type="predicted"/>
<dbReference type="EMBL" id="VFWZ01000001">
    <property type="protein sequence ID" value="TPN88726.1"/>
    <property type="molecule type" value="Genomic_DNA"/>
</dbReference>